<feature type="domain" description="BTB" evidence="1">
    <location>
        <begin position="16"/>
        <end position="100"/>
    </location>
</feature>
<protein>
    <recommendedName>
        <fullName evidence="1">BTB domain-containing protein</fullName>
    </recommendedName>
</protein>
<evidence type="ECO:0000259" key="1">
    <source>
        <dbReference type="PROSITE" id="PS50097"/>
    </source>
</evidence>
<keyword evidence="3" id="KW-1185">Reference proteome</keyword>
<gene>
    <name evidence="2" type="ORF">C8A03DRAFT_34222</name>
</gene>
<dbReference type="PROSITE" id="PS50097">
    <property type="entry name" value="BTB"/>
    <property type="match status" value="1"/>
</dbReference>
<dbReference type="AlphaFoldDB" id="A0AAN7C9S9"/>
<dbReference type="InterPro" id="IPR000210">
    <property type="entry name" value="BTB/POZ_dom"/>
</dbReference>
<name>A0AAN7C9S9_9PEZI</name>
<reference evidence="2" key="2">
    <citation type="submission" date="2023-05" db="EMBL/GenBank/DDBJ databases">
        <authorList>
            <consortium name="Lawrence Berkeley National Laboratory"/>
            <person name="Steindorff A."/>
            <person name="Hensen N."/>
            <person name="Bonometti L."/>
            <person name="Westerberg I."/>
            <person name="Brannstrom I.O."/>
            <person name="Guillou S."/>
            <person name="Cros-Aarteil S."/>
            <person name="Calhoun S."/>
            <person name="Haridas S."/>
            <person name="Kuo A."/>
            <person name="Mondo S."/>
            <person name="Pangilinan J."/>
            <person name="Riley R."/>
            <person name="Labutti K."/>
            <person name="Andreopoulos B."/>
            <person name="Lipzen A."/>
            <person name="Chen C."/>
            <person name="Yanf M."/>
            <person name="Daum C."/>
            <person name="Ng V."/>
            <person name="Clum A."/>
            <person name="Ohm R."/>
            <person name="Martin F."/>
            <person name="Silar P."/>
            <person name="Natvig D."/>
            <person name="Lalanne C."/>
            <person name="Gautier V."/>
            <person name="Ament-Velasquez S.L."/>
            <person name="Kruys A."/>
            <person name="Hutchinson M.I."/>
            <person name="Powell A.J."/>
            <person name="Barry K."/>
            <person name="Miller A.N."/>
            <person name="Grigoriev I.V."/>
            <person name="Debuchy R."/>
            <person name="Gladieux P."/>
            <person name="Thoren M.H."/>
            <person name="Johannesson H."/>
        </authorList>
    </citation>
    <scope>NUCLEOTIDE SEQUENCE</scope>
    <source>
        <strain evidence="2">CBS 532.94</strain>
    </source>
</reference>
<sequence>MDATHATEMVRLDENGDVVLAVRNGELSKTRHFLVSTAALSLTSPIFAKMFSPNFREGRLVREARESSHPLPVINLDEDDVEAMDFILSNLHPTATRIPRCHTAKDIALVAVTAEKYDCRAALMPWLRREVIRTMDHIRITLLKALELLVTAEPQHNHSRGDTHPREYIHALKKANIWPTFHRLENLSVNDMVAVVEGLQCHILNKECLRLGPNG</sequence>
<reference evidence="2" key="1">
    <citation type="journal article" date="2023" name="Mol. Phylogenet. Evol.">
        <title>Genome-scale phylogeny and comparative genomics of the fungal order Sordariales.</title>
        <authorList>
            <person name="Hensen N."/>
            <person name="Bonometti L."/>
            <person name="Westerberg I."/>
            <person name="Brannstrom I.O."/>
            <person name="Guillou S."/>
            <person name="Cros-Aarteil S."/>
            <person name="Calhoun S."/>
            <person name="Haridas S."/>
            <person name="Kuo A."/>
            <person name="Mondo S."/>
            <person name="Pangilinan J."/>
            <person name="Riley R."/>
            <person name="LaButti K."/>
            <person name="Andreopoulos B."/>
            <person name="Lipzen A."/>
            <person name="Chen C."/>
            <person name="Yan M."/>
            <person name="Daum C."/>
            <person name="Ng V."/>
            <person name="Clum A."/>
            <person name="Steindorff A."/>
            <person name="Ohm R.A."/>
            <person name="Martin F."/>
            <person name="Silar P."/>
            <person name="Natvig D.O."/>
            <person name="Lalanne C."/>
            <person name="Gautier V."/>
            <person name="Ament-Velasquez S.L."/>
            <person name="Kruys A."/>
            <person name="Hutchinson M.I."/>
            <person name="Powell A.J."/>
            <person name="Barry K."/>
            <person name="Miller A.N."/>
            <person name="Grigoriev I.V."/>
            <person name="Debuchy R."/>
            <person name="Gladieux P."/>
            <person name="Hiltunen Thoren M."/>
            <person name="Johannesson H."/>
        </authorList>
    </citation>
    <scope>NUCLEOTIDE SEQUENCE</scope>
    <source>
        <strain evidence="2">CBS 532.94</strain>
    </source>
</reference>
<dbReference type="Pfam" id="PF00651">
    <property type="entry name" value="BTB"/>
    <property type="match status" value="1"/>
</dbReference>
<dbReference type="Gene3D" id="3.30.710.10">
    <property type="entry name" value="Potassium Channel Kv1.1, Chain A"/>
    <property type="match status" value="1"/>
</dbReference>
<comment type="caution">
    <text evidence="2">The sequence shown here is derived from an EMBL/GenBank/DDBJ whole genome shotgun (WGS) entry which is preliminary data.</text>
</comment>
<dbReference type="InterPro" id="IPR011333">
    <property type="entry name" value="SKP1/BTB/POZ_sf"/>
</dbReference>
<proteinExistence type="predicted"/>
<accession>A0AAN7C9S9</accession>
<dbReference type="EMBL" id="MU860122">
    <property type="protein sequence ID" value="KAK4237805.1"/>
    <property type="molecule type" value="Genomic_DNA"/>
</dbReference>
<evidence type="ECO:0000313" key="2">
    <source>
        <dbReference type="EMBL" id="KAK4237805.1"/>
    </source>
</evidence>
<organism evidence="2 3">
    <name type="scientific">Achaetomium macrosporum</name>
    <dbReference type="NCBI Taxonomy" id="79813"/>
    <lineage>
        <taxon>Eukaryota</taxon>
        <taxon>Fungi</taxon>
        <taxon>Dikarya</taxon>
        <taxon>Ascomycota</taxon>
        <taxon>Pezizomycotina</taxon>
        <taxon>Sordariomycetes</taxon>
        <taxon>Sordariomycetidae</taxon>
        <taxon>Sordariales</taxon>
        <taxon>Chaetomiaceae</taxon>
        <taxon>Achaetomium</taxon>
    </lineage>
</organism>
<dbReference type="SUPFAM" id="SSF54695">
    <property type="entry name" value="POZ domain"/>
    <property type="match status" value="1"/>
</dbReference>
<dbReference type="Proteomes" id="UP001303760">
    <property type="component" value="Unassembled WGS sequence"/>
</dbReference>
<evidence type="ECO:0000313" key="3">
    <source>
        <dbReference type="Proteomes" id="UP001303760"/>
    </source>
</evidence>